<sequence>MNDFWAFARRMLDYRRLLAFGFGAALLDALCAFGGFATLMWVIDQIFRQERTVRDVVAQRLDSDGVQRIFGDVSHLAEWVPAGQLPGLAMLLGIIFVLAILGSAMRYLHHLTSITVSMRTILRIRRDAFHRLLHAPIETILTIGTADNLSRVVRDTTQLARGFEALMGKAVRDVLVGTAFLMVGVLIDWQLSLIFLVGLPIIYVCIRKFGKRIRRAARSAFQAYGFMTGALQESMQALPVVKTHNAEGYERRRFGTINREVLRQEMRARKARAMSSPVIELLAITGVMIVTLIAAWMVFHDESRQPQDLLMVLLALGAAGGSFRPLANINNDLQESSAAARRIREVLDLPVEANTLRGEDRHAEPLPRHSREVHFDHVSYRYPNADRFAVHQVDLHVKHGQTIAVVGPNGSGKSTLLNLLPRLTNPSEGRVLIDGVDIANVNLRQLRSQIAVVTQQTYLFAGTIADNIAYGRRHITRDAIERAAKSAFAHEFVAALPDGYDTKLGESGSGLSGGQRQRLALARAILRDPAILILDEATSQIDTDSEAKISEALASFREGRTTFIVAHRLSTVVDADCIVVMEAGKIADMGTHHELLERSAIYQTLTRTQLMPSGKAGA</sequence>
<evidence type="ECO:0000256" key="3">
    <source>
        <dbReference type="ARBA" id="ARBA00022741"/>
    </source>
</evidence>
<feature type="transmembrane region" description="Helical" evidence="7">
    <location>
        <begin position="193"/>
        <end position="210"/>
    </location>
</feature>
<keyword evidence="3" id="KW-0547">Nucleotide-binding</keyword>
<dbReference type="Gene3D" id="1.20.1560.10">
    <property type="entry name" value="ABC transporter type 1, transmembrane domain"/>
    <property type="match status" value="1"/>
</dbReference>
<accession>A0ABV4U1X7</accession>
<dbReference type="SUPFAM" id="SSF52540">
    <property type="entry name" value="P-loop containing nucleoside triphosphate hydrolases"/>
    <property type="match status" value="1"/>
</dbReference>
<proteinExistence type="predicted"/>
<dbReference type="SUPFAM" id="SSF90123">
    <property type="entry name" value="ABC transporter transmembrane region"/>
    <property type="match status" value="1"/>
</dbReference>
<evidence type="ECO:0000259" key="8">
    <source>
        <dbReference type="PROSITE" id="PS50893"/>
    </source>
</evidence>
<dbReference type="SMART" id="SM00382">
    <property type="entry name" value="AAA"/>
    <property type="match status" value="1"/>
</dbReference>
<protein>
    <submittedName>
        <fullName evidence="10">ABC transporter ATP-binding protein</fullName>
    </submittedName>
</protein>
<dbReference type="PROSITE" id="PS00211">
    <property type="entry name" value="ABC_TRANSPORTER_1"/>
    <property type="match status" value="1"/>
</dbReference>
<dbReference type="InterPro" id="IPR039421">
    <property type="entry name" value="Type_1_exporter"/>
</dbReference>
<evidence type="ECO:0000256" key="7">
    <source>
        <dbReference type="SAM" id="Phobius"/>
    </source>
</evidence>
<feature type="domain" description="ABC transmembrane type-1" evidence="9">
    <location>
        <begin position="19"/>
        <end position="335"/>
    </location>
</feature>
<feature type="transmembrane region" description="Helical" evidence="7">
    <location>
        <begin position="88"/>
        <end position="108"/>
    </location>
</feature>
<comment type="subcellular location">
    <subcellularLocation>
        <location evidence="1">Cell membrane</location>
        <topology evidence="1">Multi-pass membrane protein</topology>
    </subcellularLocation>
</comment>
<organism evidence="10 11">
    <name type="scientific">Natronomicrosphaera hydrolytica</name>
    <dbReference type="NCBI Taxonomy" id="3242702"/>
    <lineage>
        <taxon>Bacteria</taxon>
        <taxon>Pseudomonadati</taxon>
        <taxon>Planctomycetota</taxon>
        <taxon>Phycisphaerae</taxon>
        <taxon>Phycisphaerales</taxon>
        <taxon>Phycisphaeraceae</taxon>
        <taxon>Natronomicrosphaera</taxon>
    </lineage>
</organism>
<dbReference type="InterPro" id="IPR017871">
    <property type="entry name" value="ABC_transporter-like_CS"/>
</dbReference>
<dbReference type="GO" id="GO:0005524">
    <property type="term" value="F:ATP binding"/>
    <property type="evidence" value="ECO:0007669"/>
    <property type="project" value="UniProtKB-KW"/>
</dbReference>
<dbReference type="PANTHER" id="PTHR43394:SF1">
    <property type="entry name" value="ATP-BINDING CASSETTE SUB-FAMILY B MEMBER 10, MITOCHONDRIAL"/>
    <property type="match status" value="1"/>
</dbReference>
<gene>
    <name evidence="10" type="ORF">ACERK3_00555</name>
</gene>
<feature type="domain" description="ABC transporter" evidence="8">
    <location>
        <begin position="373"/>
        <end position="608"/>
    </location>
</feature>
<evidence type="ECO:0000256" key="1">
    <source>
        <dbReference type="ARBA" id="ARBA00004651"/>
    </source>
</evidence>
<dbReference type="EMBL" id="JBGUBD010000001">
    <property type="protein sequence ID" value="MFA9476771.1"/>
    <property type="molecule type" value="Genomic_DNA"/>
</dbReference>
<evidence type="ECO:0000256" key="5">
    <source>
        <dbReference type="ARBA" id="ARBA00022989"/>
    </source>
</evidence>
<dbReference type="Gene3D" id="3.40.50.300">
    <property type="entry name" value="P-loop containing nucleotide triphosphate hydrolases"/>
    <property type="match status" value="1"/>
</dbReference>
<keyword evidence="6 7" id="KW-0472">Membrane</keyword>
<dbReference type="PROSITE" id="PS50929">
    <property type="entry name" value="ABC_TM1F"/>
    <property type="match status" value="1"/>
</dbReference>
<dbReference type="InterPro" id="IPR011527">
    <property type="entry name" value="ABC1_TM_dom"/>
</dbReference>
<feature type="transmembrane region" description="Helical" evidence="7">
    <location>
        <begin position="17"/>
        <end position="43"/>
    </location>
</feature>
<dbReference type="PROSITE" id="PS50893">
    <property type="entry name" value="ABC_TRANSPORTER_2"/>
    <property type="match status" value="1"/>
</dbReference>
<evidence type="ECO:0000313" key="11">
    <source>
        <dbReference type="Proteomes" id="UP001575105"/>
    </source>
</evidence>
<dbReference type="InterPro" id="IPR027417">
    <property type="entry name" value="P-loop_NTPase"/>
</dbReference>
<dbReference type="PANTHER" id="PTHR43394">
    <property type="entry name" value="ATP-DEPENDENT PERMEASE MDL1, MITOCHONDRIAL"/>
    <property type="match status" value="1"/>
</dbReference>
<dbReference type="Pfam" id="PF00664">
    <property type="entry name" value="ABC_membrane"/>
    <property type="match status" value="1"/>
</dbReference>
<dbReference type="RefSeq" id="WP_425343698.1">
    <property type="nucleotide sequence ID" value="NZ_JBGUBD010000001.1"/>
</dbReference>
<evidence type="ECO:0000259" key="9">
    <source>
        <dbReference type="PROSITE" id="PS50929"/>
    </source>
</evidence>
<dbReference type="Proteomes" id="UP001575105">
    <property type="component" value="Unassembled WGS sequence"/>
</dbReference>
<evidence type="ECO:0000313" key="10">
    <source>
        <dbReference type="EMBL" id="MFA9476771.1"/>
    </source>
</evidence>
<reference evidence="10 11" key="1">
    <citation type="submission" date="2024-08" db="EMBL/GenBank/DDBJ databases">
        <title>Whole-genome sequencing of halo(alkali)philic microorganisms from hypersaline lakes.</title>
        <authorList>
            <person name="Sorokin D.Y."/>
            <person name="Merkel A.Y."/>
            <person name="Messina E."/>
            <person name="Yakimov M."/>
        </authorList>
    </citation>
    <scope>NUCLEOTIDE SEQUENCE [LARGE SCALE GENOMIC DNA]</scope>
    <source>
        <strain evidence="10 11">AB-hyl4</strain>
    </source>
</reference>
<dbReference type="InterPro" id="IPR003439">
    <property type="entry name" value="ABC_transporter-like_ATP-bd"/>
</dbReference>
<name>A0ABV4U1X7_9BACT</name>
<keyword evidence="11" id="KW-1185">Reference proteome</keyword>
<keyword evidence="5 7" id="KW-1133">Transmembrane helix</keyword>
<dbReference type="InterPro" id="IPR036640">
    <property type="entry name" value="ABC1_TM_sf"/>
</dbReference>
<dbReference type="CDD" id="cd18552">
    <property type="entry name" value="ABC_6TM_MsbA_like"/>
    <property type="match status" value="1"/>
</dbReference>
<comment type="caution">
    <text evidence="10">The sequence shown here is derived from an EMBL/GenBank/DDBJ whole genome shotgun (WGS) entry which is preliminary data.</text>
</comment>
<feature type="transmembrane region" description="Helical" evidence="7">
    <location>
        <begin position="278"/>
        <end position="297"/>
    </location>
</feature>
<dbReference type="InterPro" id="IPR003593">
    <property type="entry name" value="AAA+_ATPase"/>
</dbReference>
<evidence type="ECO:0000256" key="2">
    <source>
        <dbReference type="ARBA" id="ARBA00022692"/>
    </source>
</evidence>
<keyword evidence="4 10" id="KW-0067">ATP-binding</keyword>
<dbReference type="Pfam" id="PF00005">
    <property type="entry name" value="ABC_tran"/>
    <property type="match status" value="1"/>
</dbReference>
<keyword evidence="2 7" id="KW-0812">Transmembrane</keyword>
<evidence type="ECO:0000256" key="6">
    <source>
        <dbReference type="ARBA" id="ARBA00023136"/>
    </source>
</evidence>
<evidence type="ECO:0000256" key="4">
    <source>
        <dbReference type="ARBA" id="ARBA00022840"/>
    </source>
</evidence>